<protein>
    <submittedName>
        <fullName evidence="4">Uncharacterized protein</fullName>
    </submittedName>
</protein>
<proteinExistence type="predicted"/>
<gene>
    <name evidence="2" type="ORF">TIFTF001_035976</name>
    <name evidence="3" type="ORF">TIFTF001_035994</name>
    <name evidence="4" type="ORF">TIFTF001_035997</name>
    <name evidence="5" type="ORF">TIFTF001_036015</name>
</gene>
<evidence type="ECO:0000313" key="4">
    <source>
        <dbReference type="EMBL" id="GMN66941.1"/>
    </source>
</evidence>
<keyword evidence="1" id="KW-0175">Coiled coil</keyword>
<dbReference type="EMBL" id="BTGU01000381">
    <property type="protein sequence ID" value="GMN66920.1"/>
    <property type="molecule type" value="Genomic_DNA"/>
</dbReference>
<evidence type="ECO:0000256" key="1">
    <source>
        <dbReference type="SAM" id="Coils"/>
    </source>
</evidence>
<evidence type="ECO:0000313" key="3">
    <source>
        <dbReference type="EMBL" id="GMN66922.1"/>
    </source>
</evidence>
<evidence type="ECO:0000313" key="6">
    <source>
        <dbReference type="Proteomes" id="UP001187192"/>
    </source>
</evidence>
<sequence length="288" mass="33758">MTEEELENLMSEIKDITREVRDLNKRVDDFEEKFLKYNVPRLRESESLENYAESVRAFMAIWKEEAKKGRGEGEKSLIEWLQLLEQSDSEERKSTFKAMRHVAVDLGMLITHLLSESFLFMWVSANRKEIKQNVDDFTEILECLSIEDNSVVIDTFVYVTDFAPKAMRSRELQHAGVEHVSRRFKEKGIFNLIIKEVMCFEVALCCPDLPVMLTDEVFLAMGSHLIKVLEKKLNRIGLNMDELKTDLCIYFRDEELRKESFLIEIMDLGIKAIWKRLELKPEADDQSD</sequence>
<keyword evidence="6" id="KW-1185">Reference proteome</keyword>
<comment type="caution">
    <text evidence="4">The sequence shown here is derived from an EMBL/GenBank/DDBJ whole genome shotgun (WGS) entry which is preliminary data.</text>
</comment>
<feature type="coiled-coil region" evidence="1">
    <location>
        <begin position="6"/>
        <end position="33"/>
    </location>
</feature>
<dbReference type="Gramene" id="FCD_00027187-RA">
    <property type="protein sequence ID" value="FCD_00027187-RA:cds"/>
    <property type="gene ID" value="FCD_00027187"/>
</dbReference>
<dbReference type="EMBL" id="BTGU01000382">
    <property type="protein sequence ID" value="GMN66922.1"/>
    <property type="molecule type" value="Genomic_DNA"/>
</dbReference>
<dbReference type="EMBL" id="BTGU01000384">
    <property type="protein sequence ID" value="GMN66943.1"/>
    <property type="molecule type" value="Genomic_DNA"/>
</dbReference>
<evidence type="ECO:0000313" key="2">
    <source>
        <dbReference type="EMBL" id="GMN66920.1"/>
    </source>
</evidence>
<evidence type="ECO:0000313" key="5">
    <source>
        <dbReference type="EMBL" id="GMN66943.1"/>
    </source>
</evidence>
<organism evidence="4 6">
    <name type="scientific">Ficus carica</name>
    <name type="common">Common fig</name>
    <dbReference type="NCBI Taxonomy" id="3494"/>
    <lineage>
        <taxon>Eukaryota</taxon>
        <taxon>Viridiplantae</taxon>
        <taxon>Streptophyta</taxon>
        <taxon>Embryophyta</taxon>
        <taxon>Tracheophyta</taxon>
        <taxon>Spermatophyta</taxon>
        <taxon>Magnoliopsida</taxon>
        <taxon>eudicotyledons</taxon>
        <taxon>Gunneridae</taxon>
        <taxon>Pentapetalae</taxon>
        <taxon>rosids</taxon>
        <taxon>fabids</taxon>
        <taxon>Rosales</taxon>
        <taxon>Moraceae</taxon>
        <taxon>Ficeae</taxon>
        <taxon>Ficus</taxon>
    </lineage>
</organism>
<dbReference type="Proteomes" id="UP001187192">
    <property type="component" value="Unassembled WGS sequence"/>
</dbReference>
<reference evidence="4" key="1">
    <citation type="submission" date="2023-07" db="EMBL/GenBank/DDBJ databases">
        <title>draft genome sequence of fig (Ficus carica).</title>
        <authorList>
            <person name="Takahashi T."/>
            <person name="Nishimura K."/>
        </authorList>
    </citation>
    <scope>NUCLEOTIDE SEQUENCE</scope>
</reference>
<accession>A0AA88E3H4</accession>
<name>A0AA88E3H4_FICCA</name>
<dbReference type="AlphaFoldDB" id="A0AA88E3H4"/>
<dbReference type="EMBL" id="BTGU01000383">
    <property type="protein sequence ID" value="GMN66941.1"/>
    <property type="molecule type" value="Genomic_DNA"/>
</dbReference>